<keyword evidence="2" id="KW-0732">Signal</keyword>
<feature type="region of interest" description="Disordered" evidence="1">
    <location>
        <begin position="81"/>
        <end position="101"/>
    </location>
</feature>
<gene>
    <name evidence="3" type="ORF">HAV22_13625</name>
</gene>
<sequence length="233" mass="25727">MTYALPVCTGRRASRSLVLCTAAAAVFSATCSHAATPDFDHVFSTRGEPAATHFQATYLAGGLEHHVEVWRDGDRRIRRRTDDKAESFATRDPGNKQPGSPDYHLSVLDLGKKIRTDIDRDNLYRIGQFTDWFDLGHGLRHPQGSYRLVPAATPHGAARAIGACEWVALVQGTQTTHVCWSTTAKLPLLIQAADGRTVWRVTSVDHKPIANKVFAVHDEGFIRNDANADIERD</sequence>
<evidence type="ECO:0000256" key="1">
    <source>
        <dbReference type="SAM" id="MobiDB-lite"/>
    </source>
</evidence>
<evidence type="ECO:0008006" key="5">
    <source>
        <dbReference type="Google" id="ProtNLM"/>
    </source>
</evidence>
<reference evidence="3 4" key="1">
    <citation type="submission" date="2020-03" db="EMBL/GenBank/DDBJ databases">
        <title>Genome sequence of strain Massilia sp. TW-1.</title>
        <authorList>
            <person name="Chaudhary D.K."/>
        </authorList>
    </citation>
    <scope>NUCLEOTIDE SEQUENCE [LARGE SCALE GENOMIC DNA]</scope>
    <source>
        <strain evidence="3 4">TW-1</strain>
    </source>
</reference>
<name>A0ABX0PCY5_9BURK</name>
<dbReference type="RefSeq" id="WP_166859618.1">
    <property type="nucleotide sequence ID" value="NZ_JAAQOM010000007.1"/>
</dbReference>
<comment type="caution">
    <text evidence="3">The sequence shown here is derived from an EMBL/GenBank/DDBJ whole genome shotgun (WGS) entry which is preliminary data.</text>
</comment>
<evidence type="ECO:0000313" key="3">
    <source>
        <dbReference type="EMBL" id="NIA54677.1"/>
    </source>
</evidence>
<evidence type="ECO:0000256" key="2">
    <source>
        <dbReference type="SAM" id="SignalP"/>
    </source>
</evidence>
<dbReference type="Proteomes" id="UP000716322">
    <property type="component" value="Unassembled WGS sequence"/>
</dbReference>
<protein>
    <recommendedName>
        <fullName evidence="5">Lipoprotein</fullName>
    </recommendedName>
</protein>
<organism evidence="3 4">
    <name type="scientific">Telluria antibiotica</name>
    <dbReference type="NCBI Taxonomy" id="2717319"/>
    <lineage>
        <taxon>Bacteria</taxon>
        <taxon>Pseudomonadati</taxon>
        <taxon>Pseudomonadota</taxon>
        <taxon>Betaproteobacteria</taxon>
        <taxon>Burkholderiales</taxon>
        <taxon>Oxalobacteraceae</taxon>
        <taxon>Telluria group</taxon>
        <taxon>Telluria</taxon>
    </lineage>
</organism>
<keyword evidence="4" id="KW-1185">Reference proteome</keyword>
<evidence type="ECO:0000313" key="4">
    <source>
        <dbReference type="Proteomes" id="UP000716322"/>
    </source>
</evidence>
<proteinExistence type="predicted"/>
<feature type="chain" id="PRO_5045814054" description="Lipoprotein" evidence="2">
    <location>
        <begin position="35"/>
        <end position="233"/>
    </location>
</feature>
<feature type="signal peptide" evidence="2">
    <location>
        <begin position="1"/>
        <end position="34"/>
    </location>
</feature>
<accession>A0ABX0PCY5</accession>
<dbReference type="EMBL" id="JAAQOM010000007">
    <property type="protein sequence ID" value="NIA54677.1"/>
    <property type="molecule type" value="Genomic_DNA"/>
</dbReference>